<keyword evidence="2" id="KW-0472">Membrane</keyword>
<reference evidence="4" key="1">
    <citation type="submission" date="2025-08" db="UniProtKB">
        <authorList>
            <consortium name="Ensembl"/>
        </authorList>
    </citation>
    <scope>IDENTIFICATION</scope>
</reference>
<name>A0A8C4TRN2_FALTI</name>
<dbReference type="GO" id="GO:0006955">
    <property type="term" value="P:immune response"/>
    <property type="evidence" value="ECO:0007669"/>
    <property type="project" value="InterPro"/>
</dbReference>
<keyword evidence="5" id="KW-1185">Reference proteome</keyword>
<evidence type="ECO:0000256" key="2">
    <source>
        <dbReference type="SAM" id="Phobius"/>
    </source>
</evidence>
<dbReference type="OMA" id="NYFIYAQ"/>
<dbReference type="InterPro" id="IPR006052">
    <property type="entry name" value="TNF_dom"/>
</dbReference>
<dbReference type="Proteomes" id="UP000694562">
    <property type="component" value="Unplaced"/>
</dbReference>
<proteinExistence type="inferred from homology"/>
<dbReference type="OrthoDB" id="9096520at2759"/>
<dbReference type="Pfam" id="PF00229">
    <property type="entry name" value="TNF"/>
    <property type="match status" value="1"/>
</dbReference>
<dbReference type="Gene3D" id="2.60.120.40">
    <property type="match status" value="1"/>
</dbReference>
<dbReference type="PROSITE" id="PS50049">
    <property type="entry name" value="THD_2"/>
    <property type="match status" value="1"/>
</dbReference>
<dbReference type="GO" id="GO:0005164">
    <property type="term" value="F:tumor necrosis factor receptor binding"/>
    <property type="evidence" value="ECO:0007669"/>
    <property type="project" value="InterPro"/>
</dbReference>
<evidence type="ECO:0000313" key="4">
    <source>
        <dbReference type="Ensembl" id="ENSFTIP00000001040.1"/>
    </source>
</evidence>
<dbReference type="GO" id="GO:0016020">
    <property type="term" value="C:membrane"/>
    <property type="evidence" value="ECO:0007669"/>
    <property type="project" value="InterPro"/>
</dbReference>
<dbReference type="AlphaFoldDB" id="A0A8C4TRN2"/>
<feature type="transmembrane region" description="Helical" evidence="2">
    <location>
        <begin position="23"/>
        <end position="46"/>
    </location>
</feature>
<reference evidence="4" key="2">
    <citation type="submission" date="2025-09" db="UniProtKB">
        <authorList>
            <consortium name="Ensembl"/>
        </authorList>
    </citation>
    <scope>IDENTIFICATION</scope>
</reference>
<accession>A0A8C4TRN2</accession>
<dbReference type="InterPro" id="IPR008983">
    <property type="entry name" value="Tumour_necrosis_fac-like_dom"/>
</dbReference>
<keyword evidence="2" id="KW-1133">Transmembrane helix</keyword>
<organism evidence="4 5">
    <name type="scientific">Falco tinnunculus</name>
    <name type="common">Common kestrel</name>
    <dbReference type="NCBI Taxonomy" id="100819"/>
    <lineage>
        <taxon>Eukaryota</taxon>
        <taxon>Metazoa</taxon>
        <taxon>Chordata</taxon>
        <taxon>Craniata</taxon>
        <taxon>Vertebrata</taxon>
        <taxon>Euteleostomi</taxon>
        <taxon>Archelosauria</taxon>
        <taxon>Archosauria</taxon>
        <taxon>Dinosauria</taxon>
        <taxon>Saurischia</taxon>
        <taxon>Theropoda</taxon>
        <taxon>Coelurosauria</taxon>
        <taxon>Aves</taxon>
        <taxon>Neognathae</taxon>
        <taxon>Neoaves</taxon>
        <taxon>Telluraves</taxon>
        <taxon>Australaves</taxon>
        <taxon>Falconiformes</taxon>
        <taxon>Falconidae</taxon>
        <taxon>Falco</taxon>
    </lineage>
</organism>
<feature type="domain" description="THD" evidence="3">
    <location>
        <begin position="50"/>
        <end position="183"/>
    </location>
</feature>
<evidence type="ECO:0000259" key="3">
    <source>
        <dbReference type="PROSITE" id="PS50049"/>
    </source>
</evidence>
<evidence type="ECO:0000256" key="1">
    <source>
        <dbReference type="ARBA" id="ARBA00008670"/>
    </source>
</evidence>
<keyword evidence="2" id="KW-0812">Transmembrane</keyword>
<comment type="similarity">
    <text evidence="1">Belongs to the tumor necrosis factor family.</text>
</comment>
<evidence type="ECO:0000313" key="5">
    <source>
        <dbReference type="Proteomes" id="UP000694562"/>
    </source>
</evidence>
<dbReference type="Ensembl" id="ENSFTIT00000001096.1">
    <property type="protein sequence ID" value="ENSFTIP00000001040.1"/>
    <property type="gene ID" value="ENSFTIG00000000732.1"/>
</dbReference>
<sequence length="183" mass="20945">MDAPNLLEKGNIPQNRKFPCSQVAFYASIFVLIMISALVSVVLCLFHHKQAQELCWAHGTLKEPPTTNFTGTMGWEWHLEHCDGFVQKDHDEYLIIKQSGNYFIYAQVYRKQGLEGSFTLMLYKEPNILLNKAVGPNMGDENGTVNFGRPFSLQKGDKLYCKGNFYLDYVLAGNQTYWGLYKI</sequence>
<dbReference type="SUPFAM" id="SSF49842">
    <property type="entry name" value="TNF-like"/>
    <property type="match status" value="1"/>
</dbReference>
<protein>
    <recommendedName>
        <fullName evidence="3">THD domain-containing protein</fullName>
    </recommendedName>
</protein>